<keyword evidence="2" id="KW-0812">Transmembrane</keyword>
<evidence type="ECO:0000256" key="1">
    <source>
        <dbReference type="SAM" id="MobiDB-lite"/>
    </source>
</evidence>
<dbReference type="Proteomes" id="UP001140091">
    <property type="component" value="Unassembled WGS sequence"/>
</dbReference>
<name>A0A9W8MHY9_9AGAR</name>
<evidence type="ECO:0000313" key="3">
    <source>
        <dbReference type="EMBL" id="KAJ2929693.1"/>
    </source>
</evidence>
<dbReference type="AlphaFoldDB" id="A0A9W8MHY9"/>
<reference evidence="3" key="1">
    <citation type="submission" date="2022-06" db="EMBL/GenBank/DDBJ databases">
        <title>Genome Sequence of Candolleomyces eurysporus.</title>
        <authorList>
            <person name="Buettner E."/>
        </authorList>
    </citation>
    <scope>NUCLEOTIDE SEQUENCE</scope>
    <source>
        <strain evidence="3">VTCC 930004</strain>
    </source>
</reference>
<organism evidence="3 4">
    <name type="scientific">Candolleomyces eurysporus</name>
    <dbReference type="NCBI Taxonomy" id="2828524"/>
    <lineage>
        <taxon>Eukaryota</taxon>
        <taxon>Fungi</taxon>
        <taxon>Dikarya</taxon>
        <taxon>Basidiomycota</taxon>
        <taxon>Agaricomycotina</taxon>
        <taxon>Agaricomycetes</taxon>
        <taxon>Agaricomycetidae</taxon>
        <taxon>Agaricales</taxon>
        <taxon>Agaricineae</taxon>
        <taxon>Psathyrellaceae</taxon>
        <taxon>Candolleomyces</taxon>
    </lineage>
</organism>
<dbReference type="EMBL" id="JANBPK010000861">
    <property type="protein sequence ID" value="KAJ2929693.1"/>
    <property type="molecule type" value="Genomic_DNA"/>
</dbReference>
<feature type="transmembrane region" description="Helical" evidence="2">
    <location>
        <begin position="177"/>
        <end position="199"/>
    </location>
</feature>
<evidence type="ECO:0000256" key="2">
    <source>
        <dbReference type="SAM" id="Phobius"/>
    </source>
</evidence>
<evidence type="ECO:0000313" key="4">
    <source>
        <dbReference type="Proteomes" id="UP001140091"/>
    </source>
</evidence>
<keyword evidence="2" id="KW-1133">Transmembrane helix</keyword>
<feature type="non-terminal residue" evidence="3">
    <location>
        <position position="1"/>
    </location>
</feature>
<comment type="caution">
    <text evidence="3">The sequence shown here is derived from an EMBL/GenBank/DDBJ whole genome shotgun (WGS) entry which is preliminary data.</text>
</comment>
<keyword evidence="2" id="KW-0472">Membrane</keyword>
<feature type="region of interest" description="Disordered" evidence="1">
    <location>
        <begin position="1"/>
        <end position="27"/>
    </location>
</feature>
<protein>
    <submittedName>
        <fullName evidence="3">Uncharacterized protein</fullName>
    </submittedName>
</protein>
<dbReference type="OrthoDB" id="2998893at2759"/>
<accession>A0A9W8MHY9</accession>
<proteinExistence type="predicted"/>
<sequence>MSSPNPSSTSSSTPPTSSSSSASSAAPRIPSISLSTFKLEATQYSGSGPLGSGRQQQLEPSSLTPIMLVHNGKKLVFGRGQLAKMDLKDVIVLLETWCHYLDGPGKCTKGSHLHIILPASKPGGEKEEECSAMLTNNESWKEVAGQVKTVYFAKAKSETSSEAKSWNTIQSPISRPLFEVLTLVLLFMIVFLLLNVPYIRRY</sequence>
<keyword evidence="4" id="KW-1185">Reference proteome</keyword>
<gene>
    <name evidence="3" type="ORF">H1R20_g7399</name>
</gene>